<sequence length="354" mass="37513">MATTSIQASNLFNVNGLVAVITGGGSGIGLMMARALALNGAHKVYIIGRRKEVLEKASKSVSTNNIIPLTGDVTSKEALASIVSTIQSEEGYINLLIANSGILGPQSALPPAEIKTVADFQKAYGETPFEEFADTFKLNTAAVWYTILAFLGLLDEGNKKGNVEQKSQVIATSSIGGFNRAVPGGYAYGESKAATTHMMKQLATGLAPLGIRSNIMAPGLFPSELAAGIIGDGVFPRDKIPLERVGTEEDMAGAILFLASRAGAYCTEVTRNLNKTTKRKDCNTMLLSTAMKSKQRKCKSPKGPTKGVYIFCMYFVARKTRLPQVEGPLDSSLQTSYRSDEGKSLGGLAGVIEA</sequence>
<evidence type="ECO:0000313" key="4">
    <source>
        <dbReference type="EMBL" id="TVY84546.1"/>
    </source>
</evidence>
<evidence type="ECO:0000256" key="1">
    <source>
        <dbReference type="ARBA" id="ARBA00006484"/>
    </source>
</evidence>
<dbReference type="PANTHER" id="PTHR43618:SF18">
    <property type="entry name" value="SHORT CHAIN DEHYDROGENASE_REDUCTASE FAMILY (AFU_ORTHOLOGUE AFUA_5G12480)"/>
    <property type="match status" value="1"/>
</dbReference>
<keyword evidence="2" id="KW-0521">NADP</keyword>
<gene>
    <name evidence="4" type="primary">SAT3_3</name>
    <name evidence="4" type="ORF">LSUE1_G000608</name>
</gene>
<dbReference type="Gene3D" id="3.40.50.720">
    <property type="entry name" value="NAD(P)-binding Rossmann-like Domain"/>
    <property type="match status" value="1"/>
</dbReference>
<proteinExistence type="inferred from homology"/>
<evidence type="ECO:0000256" key="3">
    <source>
        <dbReference type="ARBA" id="ARBA00023002"/>
    </source>
</evidence>
<dbReference type="Pfam" id="PF00106">
    <property type="entry name" value="adh_short"/>
    <property type="match status" value="1"/>
</dbReference>
<comment type="similarity">
    <text evidence="1">Belongs to the short-chain dehydrogenases/reductases (SDR) family.</text>
</comment>
<reference evidence="4 5" key="1">
    <citation type="submission" date="2018-05" db="EMBL/GenBank/DDBJ databases">
        <title>Genome sequencing and assembly of the regulated plant pathogen Lachnellula willkommii and related sister species for the development of diagnostic species identification markers.</title>
        <authorList>
            <person name="Giroux E."/>
            <person name="Bilodeau G."/>
        </authorList>
    </citation>
    <scope>NUCLEOTIDE SEQUENCE [LARGE SCALE GENOMIC DNA]</scope>
    <source>
        <strain evidence="4 5">CBS 268.59</strain>
    </source>
</reference>
<protein>
    <submittedName>
        <fullName evidence="4">Short-chain dehydrogenase/reductase SAT3</fullName>
    </submittedName>
</protein>
<dbReference type="GO" id="GO:0016491">
    <property type="term" value="F:oxidoreductase activity"/>
    <property type="evidence" value="ECO:0007669"/>
    <property type="project" value="UniProtKB-KW"/>
</dbReference>
<dbReference type="Proteomes" id="UP000469558">
    <property type="component" value="Unassembled WGS sequence"/>
</dbReference>
<dbReference type="EMBL" id="QGMK01000075">
    <property type="protein sequence ID" value="TVY84546.1"/>
    <property type="molecule type" value="Genomic_DNA"/>
</dbReference>
<keyword evidence="3" id="KW-0560">Oxidoreductase</keyword>
<evidence type="ECO:0000313" key="5">
    <source>
        <dbReference type="Proteomes" id="UP000469558"/>
    </source>
</evidence>
<comment type="caution">
    <text evidence="4">The sequence shown here is derived from an EMBL/GenBank/DDBJ whole genome shotgun (WGS) entry which is preliminary data.</text>
</comment>
<dbReference type="CDD" id="cd05233">
    <property type="entry name" value="SDR_c"/>
    <property type="match status" value="1"/>
</dbReference>
<dbReference type="PANTHER" id="PTHR43618">
    <property type="entry name" value="7-ALPHA-HYDROXYSTEROID DEHYDROGENASE"/>
    <property type="match status" value="1"/>
</dbReference>
<keyword evidence="5" id="KW-1185">Reference proteome</keyword>
<dbReference type="AlphaFoldDB" id="A0A8T9CHB2"/>
<name>A0A8T9CHB2_9HELO</name>
<organism evidence="4 5">
    <name type="scientific">Lachnellula suecica</name>
    <dbReference type="NCBI Taxonomy" id="602035"/>
    <lineage>
        <taxon>Eukaryota</taxon>
        <taxon>Fungi</taxon>
        <taxon>Dikarya</taxon>
        <taxon>Ascomycota</taxon>
        <taxon>Pezizomycotina</taxon>
        <taxon>Leotiomycetes</taxon>
        <taxon>Helotiales</taxon>
        <taxon>Lachnaceae</taxon>
        <taxon>Lachnellula</taxon>
    </lineage>
</organism>
<dbReference type="OrthoDB" id="2898618at2759"/>
<dbReference type="SUPFAM" id="SSF51735">
    <property type="entry name" value="NAD(P)-binding Rossmann-fold domains"/>
    <property type="match status" value="1"/>
</dbReference>
<dbReference type="InterPro" id="IPR052178">
    <property type="entry name" value="Sec_Metab_Biosynth_SDR"/>
</dbReference>
<dbReference type="InterPro" id="IPR036291">
    <property type="entry name" value="NAD(P)-bd_dom_sf"/>
</dbReference>
<dbReference type="PRINTS" id="PR00081">
    <property type="entry name" value="GDHRDH"/>
</dbReference>
<dbReference type="InterPro" id="IPR002347">
    <property type="entry name" value="SDR_fam"/>
</dbReference>
<evidence type="ECO:0000256" key="2">
    <source>
        <dbReference type="ARBA" id="ARBA00022857"/>
    </source>
</evidence>
<accession>A0A8T9CHB2</accession>